<organism evidence="1 2">
    <name type="scientific">Oerskovia gallyi</name>
    <dbReference type="NCBI Taxonomy" id="2762226"/>
    <lineage>
        <taxon>Bacteria</taxon>
        <taxon>Bacillati</taxon>
        <taxon>Actinomycetota</taxon>
        <taxon>Actinomycetes</taxon>
        <taxon>Micrococcales</taxon>
        <taxon>Cellulomonadaceae</taxon>
        <taxon>Oerskovia</taxon>
    </lineage>
</organism>
<sequence>MSFEALASGGARLVSLAGQVPERVQAWCEDVGSAAVAAAVEEWALWFSTDLLLARGEVDGLAAHATGVAEAMQEADGALARVMS</sequence>
<accession>A0ABR8V4D8</accession>
<gene>
    <name evidence="1" type="ORF">H9640_13280</name>
</gene>
<proteinExistence type="predicted"/>
<reference evidence="1 2" key="1">
    <citation type="submission" date="2020-08" db="EMBL/GenBank/DDBJ databases">
        <title>A Genomic Blueprint of the Chicken Gut Microbiome.</title>
        <authorList>
            <person name="Gilroy R."/>
            <person name="Ravi A."/>
            <person name="Getino M."/>
            <person name="Pursley I."/>
            <person name="Horton D.L."/>
            <person name="Alikhan N.-F."/>
            <person name="Baker D."/>
            <person name="Gharbi K."/>
            <person name="Hall N."/>
            <person name="Watson M."/>
            <person name="Adriaenssens E.M."/>
            <person name="Foster-Nyarko E."/>
            <person name="Jarju S."/>
            <person name="Secka A."/>
            <person name="Antonio M."/>
            <person name="Oren A."/>
            <person name="Chaudhuri R."/>
            <person name="La Ragione R.M."/>
            <person name="Hildebrand F."/>
            <person name="Pallen M.J."/>
        </authorList>
    </citation>
    <scope>NUCLEOTIDE SEQUENCE [LARGE SCALE GENOMIC DNA]</scope>
    <source>
        <strain evidence="1 2">Sa2CUA8</strain>
    </source>
</reference>
<evidence type="ECO:0000313" key="2">
    <source>
        <dbReference type="Proteomes" id="UP000633601"/>
    </source>
</evidence>
<dbReference type="EMBL" id="JACSQE010000010">
    <property type="protein sequence ID" value="MBD7999527.1"/>
    <property type="molecule type" value="Genomic_DNA"/>
</dbReference>
<name>A0ABR8V4D8_9CELL</name>
<dbReference type="RefSeq" id="WP_191791194.1">
    <property type="nucleotide sequence ID" value="NZ_JACSQE010000010.1"/>
</dbReference>
<dbReference type="Proteomes" id="UP000633601">
    <property type="component" value="Unassembled WGS sequence"/>
</dbReference>
<keyword evidence="2" id="KW-1185">Reference proteome</keyword>
<evidence type="ECO:0000313" key="1">
    <source>
        <dbReference type="EMBL" id="MBD7999527.1"/>
    </source>
</evidence>
<evidence type="ECO:0008006" key="3">
    <source>
        <dbReference type="Google" id="ProtNLM"/>
    </source>
</evidence>
<comment type="caution">
    <text evidence="1">The sequence shown here is derived from an EMBL/GenBank/DDBJ whole genome shotgun (WGS) entry which is preliminary data.</text>
</comment>
<protein>
    <recommendedName>
        <fullName evidence="3">WXG100 family type VII secretion target</fullName>
    </recommendedName>
</protein>